<proteinExistence type="predicted"/>
<dbReference type="Pfam" id="PF12833">
    <property type="entry name" value="HTH_18"/>
    <property type="match status" value="1"/>
</dbReference>
<keyword evidence="6" id="KW-1185">Reference proteome</keyword>
<dbReference type="RefSeq" id="WP_282514909.1">
    <property type="nucleotide sequence ID" value="NZ_JASCIR010000017.1"/>
</dbReference>
<evidence type="ECO:0000256" key="2">
    <source>
        <dbReference type="ARBA" id="ARBA00023125"/>
    </source>
</evidence>
<feature type="domain" description="HTH araC/xylS-type" evidence="4">
    <location>
        <begin position="178"/>
        <end position="275"/>
    </location>
</feature>
<dbReference type="InterPro" id="IPR037923">
    <property type="entry name" value="HTH-like"/>
</dbReference>
<dbReference type="Pfam" id="PF02311">
    <property type="entry name" value="AraC_binding"/>
    <property type="match status" value="1"/>
</dbReference>
<sequence>MTPSEERAAYWRVPGLALEAMDARFERYAYPMHAHDTYSFGVTDDGAQSFVCRGGRHVSASGLVMAFNPDDPHDGQSAVQDGYRYRMLHLGEDLVREVLDDAASGRTGLPLFDTPVLDDPALARTVARLHGAVAGNAARLAVEERLTAALLALTRCAATRPAPLPDGQPGRVDRAALARARSLLRQRFAENIGADALARAAGCSRFTLYRGFRAVYGFAPSDYQRDLRLRRARALLAEGTAPASAAAEAGFADQAHLTRWFTRTYGVTPAAYLAAQYGRADGRRA</sequence>
<keyword evidence="2" id="KW-0238">DNA-binding</keyword>
<keyword evidence="1" id="KW-0805">Transcription regulation</keyword>
<reference evidence="5 6" key="1">
    <citation type="submission" date="2023-05" db="EMBL/GenBank/DDBJ databases">
        <title>Draft genome sequence of Streptomyces sp. B-S-A8 isolated from a cave soil in Thailand.</title>
        <authorList>
            <person name="Chamroensaksri N."/>
            <person name="Muangham S."/>
        </authorList>
    </citation>
    <scope>NUCLEOTIDE SEQUENCE [LARGE SCALE GENOMIC DNA]</scope>
    <source>
        <strain evidence="5 6">B-S-A8</strain>
    </source>
</reference>
<accession>A0ABT6RVU1</accession>
<dbReference type="PANTHER" id="PTHR46796">
    <property type="entry name" value="HTH-TYPE TRANSCRIPTIONAL ACTIVATOR RHAS-RELATED"/>
    <property type="match status" value="1"/>
</dbReference>
<gene>
    <name evidence="5" type="ORF">QIS99_19920</name>
</gene>
<evidence type="ECO:0000313" key="5">
    <source>
        <dbReference type="EMBL" id="MDI3388455.1"/>
    </source>
</evidence>
<keyword evidence="3" id="KW-0804">Transcription</keyword>
<dbReference type="PROSITE" id="PS01124">
    <property type="entry name" value="HTH_ARAC_FAMILY_2"/>
    <property type="match status" value="1"/>
</dbReference>
<dbReference type="SUPFAM" id="SSF46689">
    <property type="entry name" value="Homeodomain-like"/>
    <property type="match status" value="2"/>
</dbReference>
<dbReference type="InterPro" id="IPR018060">
    <property type="entry name" value="HTH_AraC"/>
</dbReference>
<protein>
    <submittedName>
        <fullName evidence="5">AraC family transcriptional regulator</fullName>
    </submittedName>
</protein>
<evidence type="ECO:0000313" key="6">
    <source>
        <dbReference type="Proteomes" id="UP001224661"/>
    </source>
</evidence>
<dbReference type="InterPro" id="IPR050204">
    <property type="entry name" value="AraC_XylS_family_regulators"/>
</dbReference>
<name>A0ABT6RVU1_9ACTN</name>
<dbReference type="PANTHER" id="PTHR46796:SF2">
    <property type="entry name" value="TRANSCRIPTIONAL REGULATORY PROTEIN"/>
    <property type="match status" value="1"/>
</dbReference>
<evidence type="ECO:0000256" key="1">
    <source>
        <dbReference type="ARBA" id="ARBA00023015"/>
    </source>
</evidence>
<dbReference type="SMART" id="SM00342">
    <property type="entry name" value="HTH_ARAC"/>
    <property type="match status" value="1"/>
</dbReference>
<dbReference type="InterPro" id="IPR003313">
    <property type="entry name" value="AraC-bd"/>
</dbReference>
<comment type="caution">
    <text evidence="5">The sequence shown here is derived from an EMBL/GenBank/DDBJ whole genome shotgun (WGS) entry which is preliminary data.</text>
</comment>
<dbReference type="Proteomes" id="UP001224661">
    <property type="component" value="Unassembled WGS sequence"/>
</dbReference>
<dbReference type="Gene3D" id="1.10.10.60">
    <property type="entry name" value="Homeodomain-like"/>
    <property type="match status" value="1"/>
</dbReference>
<dbReference type="SUPFAM" id="SSF51215">
    <property type="entry name" value="Regulatory protein AraC"/>
    <property type="match status" value="1"/>
</dbReference>
<dbReference type="InterPro" id="IPR009057">
    <property type="entry name" value="Homeodomain-like_sf"/>
</dbReference>
<organism evidence="5 6">
    <name type="scientific">Streptomyces solicavernae</name>
    <dbReference type="NCBI Taxonomy" id="3043614"/>
    <lineage>
        <taxon>Bacteria</taxon>
        <taxon>Bacillati</taxon>
        <taxon>Actinomycetota</taxon>
        <taxon>Actinomycetes</taxon>
        <taxon>Kitasatosporales</taxon>
        <taxon>Streptomycetaceae</taxon>
        <taxon>Streptomyces</taxon>
    </lineage>
</organism>
<dbReference type="EMBL" id="JASCIR010000017">
    <property type="protein sequence ID" value="MDI3388455.1"/>
    <property type="molecule type" value="Genomic_DNA"/>
</dbReference>
<evidence type="ECO:0000256" key="3">
    <source>
        <dbReference type="ARBA" id="ARBA00023163"/>
    </source>
</evidence>
<evidence type="ECO:0000259" key="4">
    <source>
        <dbReference type="PROSITE" id="PS01124"/>
    </source>
</evidence>